<proteinExistence type="predicted"/>
<evidence type="ECO:0000313" key="1">
    <source>
        <dbReference type="EMBL" id="QEU11626.1"/>
    </source>
</evidence>
<dbReference type="EMBL" id="CP044108">
    <property type="protein sequence ID" value="QEU11626.1"/>
    <property type="molecule type" value="Genomic_DNA"/>
</dbReference>
<gene>
    <name evidence="1" type="ORF">FOB48_04510</name>
</gene>
<organism evidence="1 2">
    <name type="scientific">Dermabacter vaginalis</name>
    <dbReference type="NCBI Taxonomy" id="1630135"/>
    <lineage>
        <taxon>Bacteria</taxon>
        <taxon>Bacillati</taxon>
        <taxon>Actinomycetota</taxon>
        <taxon>Actinomycetes</taxon>
        <taxon>Micrococcales</taxon>
        <taxon>Dermabacteraceae</taxon>
        <taxon>Dermabacter</taxon>
    </lineage>
</organism>
<keyword evidence="2" id="KW-1185">Reference proteome</keyword>
<evidence type="ECO:0000313" key="2">
    <source>
        <dbReference type="Proteomes" id="UP000323865"/>
    </source>
</evidence>
<protein>
    <submittedName>
        <fullName evidence="1">Uncharacterized protein</fullName>
    </submittedName>
</protein>
<reference evidence="1 2" key="1">
    <citation type="submission" date="2019-09" db="EMBL/GenBank/DDBJ databases">
        <title>FDA dAtabase for Regulatory Grade micrObial Sequences (FDA-ARGOS): Supporting development and validation of Infectious Disease Dx tests.</title>
        <authorList>
            <person name="Sciortino C."/>
            <person name="Tallon L."/>
            <person name="Sadzewicz L."/>
            <person name="Vavikolanu K."/>
            <person name="Mehta A."/>
            <person name="Aluvathingal J."/>
            <person name="Nadendla S."/>
            <person name="Nandy P."/>
            <person name="Geyer C."/>
            <person name="Yan Y."/>
            <person name="Sichtig H."/>
        </authorList>
    </citation>
    <scope>NUCLEOTIDE SEQUENCE [LARGE SCALE GENOMIC DNA]</scope>
    <source>
        <strain evidence="1 2">FDAARGOS_640</strain>
    </source>
</reference>
<dbReference type="Proteomes" id="UP000323865">
    <property type="component" value="Chromosome"/>
</dbReference>
<name>A0ABX6A5J9_9MICO</name>
<sequence>MKRHWCATFGCLAAILTARAYVQKRVRQFLADSANLKRNITVEAMAARGLTTGHDVMRDFKDDLDLTK</sequence>
<accession>A0ABX6A5J9</accession>
<dbReference type="RefSeq" id="WP_150333013.1">
    <property type="nucleotide sequence ID" value="NZ_CP044108.1"/>
</dbReference>